<dbReference type="Proteomes" id="UP000193017">
    <property type="component" value="Chromosome"/>
</dbReference>
<organism evidence="4 5">
    <name type="scientific">Paracoccus contaminans</name>
    <dbReference type="NCBI Taxonomy" id="1945662"/>
    <lineage>
        <taxon>Bacteria</taxon>
        <taxon>Pseudomonadati</taxon>
        <taxon>Pseudomonadota</taxon>
        <taxon>Alphaproteobacteria</taxon>
        <taxon>Rhodobacterales</taxon>
        <taxon>Paracoccaceae</taxon>
        <taxon>Paracoccus</taxon>
    </lineage>
</organism>
<reference evidence="4 5" key="1">
    <citation type="submission" date="2017-03" db="EMBL/GenBank/DDBJ databases">
        <title>Genome sequence of Paracoccus contaminans isolated from a water microcosm.</title>
        <authorList>
            <person name="Aurass P."/>
            <person name="Karste S."/>
            <person name="Trost E."/>
            <person name="Glaeser S.P."/>
            <person name="Kaempfer P."/>
            <person name="Flieger A."/>
        </authorList>
    </citation>
    <scope>NUCLEOTIDE SEQUENCE [LARGE SCALE GENOMIC DNA]</scope>
    <source>
        <strain evidence="5">RKI 16-01929T\LMG 29738T\CCM 8701T\CIP 111112T</strain>
    </source>
</reference>
<dbReference type="PANTHER" id="PTHR30469">
    <property type="entry name" value="MULTIDRUG RESISTANCE PROTEIN MDTA"/>
    <property type="match status" value="1"/>
</dbReference>
<evidence type="ECO:0000256" key="1">
    <source>
        <dbReference type="ARBA" id="ARBA00009477"/>
    </source>
</evidence>
<dbReference type="Pfam" id="PF25967">
    <property type="entry name" value="RND-MFP_C"/>
    <property type="match status" value="1"/>
</dbReference>
<dbReference type="Gene3D" id="2.40.420.20">
    <property type="match status" value="1"/>
</dbReference>
<dbReference type="AlphaFoldDB" id="A0A1W6D0V7"/>
<dbReference type="GO" id="GO:0015562">
    <property type="term" value="F:efflux transmembrane transporter activity"/>
    <property type="evidence" value="ECO:0007669"/>
    <property type="project" value="TreeGrafter"/>
</dbReference>
<dbReference type="Gene3D" id="2.40.30.170">
    <property type="match status" value="1"/>
</dbReference>
<accession>A0A1W6D0V7</accession>
<feature type="signal peptide" evidence="2">
    <location>
        <begin position="1"/>
        <end position="23"/>
    </location>
</feature>
<dbReference type="KEGG" id="pcon:B0A89_04195"/>
<protein>
    <submittedName>
        <fullName evidence="4">Efflux transporter periplasmic adaptor subunit</fullName>
    </submittedName>
</protein>
<feature type="chain" id="PRO_5012845716" evidence="2">
    <location>
        <begin position="24"/>
        <end position="359"/>
    </location>
</feature>
<gene>
    <name evidence="4" type="ORF">B0A89_04195</name>
</gene>
<evidence type="ECO:0000259" key="3">
    <source>
        <dbReference type="Pfam" id="PF25967"/>
    </source>
</evidence>
<dbReference type="EMBL" id="CP020612">
    <property type="protein sequence ID" value="ARJ70705.1"/>
    <property type="molecule type" value="Genomic_DNA"/>
</dbReference>
<keyword evidence="5" id="KW-1185">Reference proteome</keyword>
<dbReference type="InterPro" id="IPR058627">
    <property type="entry name" value="MdtA-like_C"/>
</dbReference>
<name>A0A1W6D0V7_9RHOB</name>
<evidence type="ECO:0000313" key="4">
    <source>
        <dbReference type="EMBL" id="ARJ70705.1"/>
    </source>
</evidence>
<dbReference type="PANTHER" id="PTHR30469:SF38">
    <property type="entry name" value="HLYD FAMILY SECRETION PROTEIN"/>
    <property type="match status" value="1"/>
</dbReference>
<dbReference type="NCBIfam" id="TIGR01730">
    <property type="entry name" value="RND_mfp"/>
    <property type="match status" value="1"/>
</dbReference>
<dbReference type="SUPFAM" id="SSF111369">
    <property type="entry name" value="HlyD-like secretion proteins"/>
    <property type="match status" value="1"/>
</dbReference>
<keyword evidence="2" id="KW-0732">Signal</keyword>
<dbReference type="Gene3D" id="1.10.287.470">
    <property type="entry name" value="Helix hairpin bin"/>
    <property type="match status" value="1"/>
</dbReference>
<comment type="similarity">
    <text evidence="1">Belongs to the membrane fusion protein (MFP) (TC 8.A.1) family.</text>
</comment>
<dbReference type="Gene3D" id="2.40.50.100">
    <property type="match status" value="1"/>
</dbReference>
<dbReference type="STRING" id="1945662.B0A89_04195"/>
<dbReference type="GO" id="GO:1990281">
    <property type="term" value="C:efflux pump complex"/>
    <property type="evidence" value="ECO:0007669"/>
    <property type="project" value="TreeGrafter"/>
</dbReference>
<evidence type="ECO:0000313" key="5">
    <source>
        <dbReference type="Proteomes" id="UP000193017"/>
    </source>
</evidence>
<dbReference type="InterPro" id="IPR006143">
    <property type="entry name" value="RND_pump_MFP"/>
</dbReference>
<feature type="domain" description="Multidrug resistance protein MdtA-like C-terminal permuted SH3" evidence="3">
    <location>
        <begin position="289"/>
        <end position="344"/>
    </location>
</feature>
<evidence type="ECO:0000256" key="2">
    <source>
        <dbReference type="SAM" id="SignalP"/>
    </source>
</evidence>
<sequence>MTTQPFILPALLLGTMLAAPARAQDAAAPVDPLKVEYVNVVRQPLTFSARLTGTVEARDSIQLSFPSGGRIVEIMVEAGDRVSAGEPLARTDGVQQQQALARTVAGVAAAQAAVLQARQAADRAAALLGRGVGTRAARDAAQQALSSAQGQLEGARTAADQARRAAEDTILKAPQDAVVTARMAEPGQVVGAAQPILSLAALTGSEAVFHIPDSPLLGRAPGAMVELRPIDHPDRHLAGRVSEISPLVDSATGAVTVRVAIEGALDPSLLGAAVVGTVHLPVGSGIELPWTALTATGDGPAVWKIGPDNTVSIAQVTLERYGTEQLVVSAGLSPGDVVVGEGSQLMYPGRPVAPGKARK</sequence>
<proteinExistence type="inferred from homology"/>